<evidence type="ECO:0008006" key="11">
    <source>
        <dbReference type="Google" id="ProtNLM"/>
    </source>
</evidence>
<keyword evidence="6 8" id="KW-1133">Transmembrane helix</keyword>
<evidence type="ECO:0000256" key="2">
    <source>
        <dbReference type="ARBA" id="ARBA00022475"/>
    </source>
</evidence>
<dbReference type="PANTHER" id="PTHR33908">
    <property type="entry name" value="MANNOSYLTRANSFERASE YKCB-RELATED"/>
    <property type="match status" value="1"/>
</dbReference>
<feature type="transmembrane region" description="Helical" evidence="8">
    <location>
        <begin position="23"/>
        <end position="47"/>
    </location>
</feature>
<sequence length="557" mass="61944">MDPRKLTNTDGVRRRQASTLGRLEAVASEFVWLAPAIIVALATYTAYVVTHPYPAFGAGLFLYMAEHIVREGYALPAVIPHYTPEGIPFAYPPLGFYLAAVLHDVFGFSYLAISRYVPGFLTVVYLVPFYLLARELLRSERQAGLAAIFVAVGPPILQWHLSGGGFVRSLGAVWLYSGLYTGMKLFATRDRRWVWPSLLLFALTILTHPVYTAFFGLSYLWMFVYFDRSLTGLLEGAAVALGGLALASPWWLTVISHHGVSIFAGAAGTHGGIGKQLFQLVPTFVPGSASFNPPAVLFSIRPGLFNLQSFGMIVISVFFVLYIFSGVYLAWRREFFLPGWFALCIIFVSKPRFVFTLGPLMAAIVIFDVLRLTYRRLSISPQRRRRAELATIFVVAILGMSVSVFYAGGHLDSHAGSASQPAFINGSDVEAMEWVDANTEADSEFVVVGDAAEWFPLYTDRTILVGPWGVEWRGNAQYEQQLGLFNRFSTCRSEACLTKYLTESGTTPDYLYVPKGEYSVRGMENVQSPEMRQELVDSGRYELVYENRGTMVFKVAS</sequence>
<evidence type="ECO:0000256" key="5">
    <source>
        <dbReference type="ARBA" id="ARBA00022692"/>
    </source>
</evidence>
<feature type="transmembrane region" description="Helical" evidence="8">
    <location>
        <begin position="233"/>
        <end position="252"/>
    </location>
</feature>
<keyword evidence="5 8" id="KW-0812">Transmembrane</keyword>
<feature type="transmembrane region" description="Helical" evidence="8">
    <location>
        <begin position="198"/>
        <end position="221"/>
    </location>
</feature>
<dbReference type="GO" id="GO:0005886">
    <property type="term" value="C:plasma membrane"/>
    <property type="evidence" value="ECO:0007669"/>
    <property type="project" value="UniProtKB-SubCell"/>
</dbReference>
<keyword evidence="4" id="KW-0808">Transferase</keyword>
<accession>A0A0W1R7M9</accession>
<dbReference type="InterPro" id="IPR050297">
    <property type="entry name" value="LipidA_mod_glycosyltrf_83"/>
</dbReference>
<reference evidence="9 10" key="1">
    <citation type="submission" date="2015-12" db="EMBL/GenBank/DDBJ databases">
        <title>Haloprofundus marisrubri gen. nov., sp. nov., an extremely halophilic archaeon isolated from the Discovery deep brine-seawater interface in the Red Sea.</title>
        <authorList>
            <person name="Zhang G."/>
            <person name="Stingl U."/>
            <person name="Rashid M."/>
        </authorList>
    </citation>
    <scope>NUCLEOTIDE SEQUENCE [LARGE SCALE GENOMIC DNA]</scope>
    <source>
        <strain evidence="9 10">SB9</strain>
    </source>
</reference>
<evidence type="ECO:0000256" key="8">
    <source>
        <dbReference type="SAM" id="Phobius"/>
    </source>
</evidence>
<dbReference type="GO" id="GO:0016763">
    <property type="term" value="F:pentosyltransferase activity"/>
    <property type="evidence" value="ECO:0007669"/>
    <property type="project" value="TreeGrafter"/>
</dbReference>
<keyword evidence="2" id="KW-1003">Cell membrane</keyword>
<dbReference type="PANTHER" id="PTHR33908:SF11">
    <property type="entry name" value="MEMBRANE PROTEIN"/>
    <property type="match status" value="1"/>
</dbReference>
<evidence type="ECO:0000256" key="1">
    <source>
        <dbReference type="ARBA" id="ARBA00004651"/>
    </source>
</evidence>
<dbReference type="EMBL" id="LOPU01000029">
    <property type="protein sequence ID" value="KTG09337.1"/>
    <property type="molecule type" value="Genomic_DNA"/>
</dbReference>
<organism evidence="9 10">
    <name type="scientific">Haloprofundus marisrubri</name>
    <dbReference type="NCBI Taxonomy" id="1514971"/>
    <lineage>
        <taxon>Archaea</taxon>
        <taxon>Methanobacteriati</taxon>
        <taxon>Methanobacteriota</taxon>
        <taxon>Stenosarchaea group</taxon>
        <taxon>Halobacteria</taxon>
        <taxon>Halobacteriales</taxon>
        <taxon>Haloferacaceae</taxon>
        <taxon>Haloprofundus</taxon>
    </lineage>
</organism>
<protein>
    <recommendedName>
        <fullName evidence="11">Glycosyltransferase RgtA/B/C/D-like domain-containing protein</fullName>
    </recommendedName>
</protein>
<dbReference type="GO" id="GO:0008610">
    <property type="term" value="P:lipid biosynthetic process"/>
    <property type="evidence" value="ECO:0007669"/>
    <property type="project" value="UniProtKB-ARBA"/>
</dbReference>
<feature type="transmembrane region" description="Helical" evidence="8">
    <location>
        <begin position="390"/>
        <end position="409"/>
    </location>
</feature>
<proteinExistence type="predicted"/>
<dbReference type="AlphaFoldDB" id="A0A0W1R7M9"/>
<comment type="caution">
    <text evidence="9">The sequence shown here is derived from an EMBL/GenBank/DDBJ whole genome shotgun (WGS) entry which is preliminary data.</text>
</comment>
<feature type="transmembrane region" description="Helical" evidence="8">
    <location>
        <begin position="116"/>
        <end position="133"/>
    </location>
</feature>
<evidence type="ECO:0000256" key="6">
    <source>
        <dbReference type="ARBA" id="ARBA00022989"/>
    </source>
</evidence>
<comment type="subcellular location">
    <subcellularLocation>
        <location evidence="1">Cell membrane</location>
        <topology evidence="1">Multi-pass membrane protein</topology>
    </subcellularLocation>
</comment>
<dbReference type="Proteomes" id="UP000054387">
    <property type="component" value="Unassembled WGS sequence"/>
</dbReference>
<keyword evidence="10" id="KW-1185">Reference proteome</keyword>
<evidence type="ECO:0000256" key="3">
    <source>
        <dbReference type="ARBA" id="ARBA00022676"/>
    </source>
</evidence>
<feature type="transmembrane region" description="Helical" evidence="8">
    <location>
        <begin position="351"/>
        <end position="370"/>
    </location>
</feature>
<evidence type="ECO:0000313" key="10">
    <source>
        <dbReference type="Proteomes" id="UP000054387"/>
    </source>
</evidence>
<evidence type="ECO:0000313" key="9">
    <source>
        <dbReference type="EMBL" id="KTG09337.1"/>
    </source>
</evidence>
<gene>
    <name evidence="9" type="ORF">AUR64_16275</name>
</gene>
<keyword evidence="7 8" id="KW-0472">Membrane</keyword>
<keyword evidence="3" id="KW-0328">Glycosyltransferase</keyword>
<name>A0A0W1R7M9_9EURY</name>
<evidence type="ECO:0000256" key="4">
    <source>
        <dbReference type="ARBA" id="ARBA00022679"/>
    </source>
</evidence>
<evidence type="ECO:0000256" key="7">
    <source>
        <dbReference type="ARBA" id="ARBA00023136"/>
    </source>
</evidence>
<feature type="transmembrane region" description="Helical" evidence="8">
    <location>
        <begin position="310"/>
        <end position="331"/>
    </location>
</feature>
<dbReference type="STRING" id="1514971.AUR64_16275"/>